<accession>A0A849A752</accession>
<dbReference type="InterPro" id="IPR013216">
    <property type="entry name" value="Methyltransf_11"/>
</dbReference>
<dbReference type="Proteomes" id="UP000562984">
    <property type="component" value="Unassembled WGS sequence"/>
</dbReference>
<dbReference type="GO" id="GO:0008757">
    <property type="term" value="F:S-adenosylmethionine-dependent methyltransferase activity"/>
    <property type="evidence" value="ECO:0007669"/>
    <property type="project" value="InterPro"/>
</dbReference>
<dbReference type="GO" id="GO:0046872">
    <property type="term" value="F:metal ion binding"/>
    <property type="evidence" value="ECO:0007669"/>
    <property type="project" value="UniProtKB-KW"/>
</dbReference>
<dbReference type="AlphaFoldDB" id="A0A849A752"/>
<feature type="binding site" evidence="2">
    <location>
        <position position="87"/>
    </location>
    <ligand>
        <name>S-adenosyl-L-methionine</name>
        <dbReference type="ChEBI" id="CHEBI:59789"/>
    </ligand>
</feature>
<organism evidence="4 5">
    <name type="scientific">Nakamurella aerolata</name>
    <dbReference type="NCBI Taxonomy" id="1656892"/>
    <lineage>
        <taxon>Bacteria</taxon>
        <taxon>Bacillati</taxon>
        <taxon>Actinomycetota</taxon>
        <taxon>Actinomycetes</taxon>
        <taxon>Nakamurellales</taxon>
        <taxon>Nakamurellaceae</taxon>
        <taxon>Nakamurella</taxon>
    </lineage>
</organism>
<dbReference type="EMBL" id="JABEND010000002">
    <property type="protein sequence ID" value="NNG34861.1"/>
    <property type="molecule type" value="Genomic_DNA"/>
</dbReference>
<feature type="binding site" evidence="2">
    <location>
        <begin position="111"/>
        <end position="112"/>
    </location>
    <ligand>
        <name>S-adenosyl-L-methionine</name>
        <dbReference type="ChEBI" id="CHEBI:59789"/>
    </ligand>
</feature>
<gene>
    <name evidence="4" type="ORF">HKD39_03835</name>
</gene>
<evidence type="ECO:0000256" key="2">
    <source>
        <dbReference type="PIRSR" id="PIRSR018249-2"/>
    </source>
</evidence>
<dbReference type="RefSeq" id="WP_171198531.1">
    <property type="nucleotide sequence ID" value="NZ_JABEND010000002.1"/>
</dbReference>
<comment type="caution">
    <text evidence="4">The sequence shown here is derived from an EMBL/GenBank/DDBJ whole genome shotgun (WGS) entry which is preliminary data.</text>
</comment>
<dbReference type="InterPro" id="IPR016718">
    <property type="entry name" value="rRNA_m1G-MeTrfase_A_prd"/>
</dbReference>
<keyword evidence="1" id="KW-0862">Zinc</keyword>
<dbReference type="InterPro" id="IPR029063">
    <property type="entry name" value="SAM-dependent_MTases_sf"/>
</dbReference>
<proteinExistence type="predicted"/>
<keyword evidence="5" id="KW-1185">Reference proteome</keyword>
<protein>
    <recommendedName>
        <fullName evidence="3">Methyltransferase type 11 domain-containing protein</fullName>
    </recommendedName>
</protein>
<evidence type="ECO:0000256" key="1">
    <source>
        <dbReference type="PIRSR" id="PIRSR018249-1"/>
    </source>
</evidence>
<feature type="binding site" evidence="2">
    <location>
        <position position="195"/>
    </location>
    <ligand>
        <name>S-adenosyl-L-methionine</name>
        <dbReference type="ChEBI" id="CHEBI:59789"/>
    </ligand>
</feature>
<evidence type="ECO:0000313" key="4">
    <source>
        <dbReference type="EMBL" id="NNG34861.1"/>
    </source>
</evidence>
<feature type="domain" description="Methyltransferase type 11" evidence="3">
    <location>
        <begin position="105"/>
        <end position="187"/>
    </location>
</feature>
<dbReference type="Pfam" id="PF08241">
    <property type="entry name" value="Methyltransf_11"/>
    <property type="match status" value="1"/>
</dbReference>
<sequence length="286" mass="29772">MTDSAKGSSALPAALRRAFELLRCPHCGAALVTGTHRTVSCAGPRPHPFDLSRYGYLTLFDAKANRSTADSANMVAHRVAFLDAGHYGPIMAAVAAAIPGAGVAVDVGGGTGHYLRAVAPEVGLVLDNSDHALRQVVRGSPPHAAVRADVWRRLPVADAAADAATVIFAPRAPAELARILRPGGTLVTVTPEPDHLAELREPLGLLAVDAGKAQRLADDAAGAFTPRDATRVRFPMTLSHNDIEHLVGMGPTARHRSAEQLAAAIATLADPVTVTADVTVGSWQRA</sequence>
<dbReference type="Gene3D" id="3.40.50.150">
    <property type="entry name" value="Vaccinia Virus protein VP39"/>
    <property type="match status" value="1"/>
</dbReference>
<dbReference type="PIRSF" id="PIRSF018249">
    <property type="entry name" value="MyrA_prd"/>
    <property type="match status" value="1"/>
</dbReference>
<dbReference type="SUPFAM" id="SSF53335">
    <property type="entry name" value="S-adenosyl-L-methionine-dependent methyltransferases"/>
    <property type="match status" value="1"/>
</dbReference>
<name>A0A849A752_9ACTN</name>
<evidence type="ECO:0000313" key="5">
    <source>
        <dbReference type="Proteomes" id="UP000562984"/>
    </source>
</evidence>
<keyword evidence="1" id="KW-0479">Metal-binding</keyword>
<keyword evidence="2" id="KW-0949">S-adenosyl-L-methionine</keyword>
<feature type="binding site" evidence="1">
    <location>
        <position position="47"/>
    </location>
    <ligand>
        <name>Zn(2+)</name>
        <dbReference type="ChEBI" id="CHEBI:29105"/>
    </ligand>
</feature>
<reference evidence="4 5" key="1">
    <citation type="submission" date="2020-05" db="EMBL/GenBank/DDBJ databases">
        <title>Nakamurella sp. DB0629 isolated from air conditioner.</title>
        <authorList>
            <person name="Kim D.H."/>
            <person name="Kim D.-U."/>
        </authorList>
    </citation>
    <scope>NUCLEOTIDE SEQUENCE [LARGE SCALE GENOMIC DNA]</scope>
    <source>
        <strain evidence="4 5">DB0629</strain>
    </source>
</reference>
<evidence type="ECO:0000259" key="3">
    <source>
        <dbReference type="Pfam" id="PF08241"/>
    </source>
</evidence>